<protein>
    <recommendedName>
        <fullName evidence="1">PilZ domain-containing protein</fullName>
    </recommendedName>
</protein>
<dbReference type="InterPro" id="IPR009875">
    <property type="entry name" value="PilZ_domain"/>
</dbReference>
<dbReference type="Pfam" id="PF07238">
    <property type="entry name" value="PilZ"/>
    <property type="match status" value="2"/>
</dbReference>
<evidence type="ECO:0000313" key="2">
    <source>
        <dbReference type="EMBL" id="KZN47305.1"/>
    </source>
</evidence>
<dbReference type="AlphaFoldDB" id="A0A167C6V6"/>
<gene>
    <name evidence="2" type="ORF">N482_10335</name>
</gene>
<feature type="domain" description="PilZ" evidence="1">
    <location>
        <begin position="148"/>
        <end position="230"/>
    </location>
</feature>
<evidence type="ECO:0000259" key="1">
    <source>
        <dbReference type="Pfam" id="PF07238"/>
    </source>
</evidence>
<dbReference type="OrthoDB" id="6208912at2"/>
<reference evidence="2 3" key="1">
    <citation type="submission" date="2013-07" db="EMBL/GenBank/DDBJ databases">
        <title>Comparative Genomic and Metabolomic Analysis of Twelve Strains of Pseudoalteromonas luteoviolacea.</title>
        <authorList>
            <person name="Vynne N.G."/>
            <person name="Mansson M."/>
            <person name="Gram L."/>
        </authorList>
    </citation>
    <scope>NUCLEOTIDE SEQUENCE [LARGE SCALE GENOMIC DNA]</scope>
    <source>
        <strain evidence="2 3">NCIMB 1942</strain>
    </source>
</reference>
<dbReference type="GO" id="GO:0035438">
    <property type="term" value="F:cyclic-di-GMP binding"/>
    <property type="evidence" value="ECO:0007669"/>
    <property type="project" value="InterPro"/>
</dbReference>
<evidence type="ECO:0000313" key="3">
    <source>
        <dbReference type="Proteomes" id="UP000076587"/>
    </source>
</evidence>
<feature type="domain" description="PilZ" evidence="1">
    <location>
        <begin position="493"/>
        <end position="589"/>
    </location>
</feature>
<accession>A0A167C6V6</accession>
<dbReference type="Proteomes" id="UP000076587">
    <property type="component" value="Unassembled WGS sequence"/>
</dbReference>
<proteinExistence type="predicted"/>
<comment type="caution">
    <text evidence="2">The sequence shown here is derived from an EMBL/GenBank/DDBJ whole genome shotgun (WGS) entry which is preliminary data.</text>
</comment>
<dbReference type="RefSeq" id="WP_063377154.1">
    <property type="nucleotide sequence ID" value="NZ_AUXT01000157.1"/>
</dbReference>
<dbReference type="EMBL" id="AUXT01000157">
    <property type="protein sequence ID" value="KZN47305.1"/>
    <property type="molecule type" value="Genomic_DNA"/>
</dbReference>
<sequence>MSEDKLELHQDLINILKEDLGDPNFDFIFKQKTAQLSKPDQFLLKMEMTRLSQPVARFIDLRGQVSGEVKPYEHEGKQHFMDDVAIDVFEREVAQHGAYTMAVYEAVMHTENNFKVMQKQAQEQVDVEPEATYDHAAQLIRFASYESRIEERMNYSIKITVELKSGTTVQASTSDISLSGAKIKLSKNYTVFPRNLLTLRLVGLEQDFELGLKEGIQYEVVAIEETNSDYNYVRLKRTFVENNSGFDEFLESFIHGNKRRYKVNLDNTLDAVVCKGYEQYYLPRVSSLFVFFSRINNLLLPSMVLTNENNAFIHYYFEDERKTSCLYSVFNNKRLQTLLTQTTPVKEAYCYTFTHSNAGKIYFYSAFDYELKQKPELKSLFLGFGSEKESWRVFKVQLMPSHHEDAFIPLSLPKSVGKNVEKLNKRPPPRAQGLIEPVHHLMVLTEITTQELRTHCNKLDYSQESINRLKEFGHGKAKTPPPLEKVALEYVNLRAHKRFLYRTGITLNLGEQQSFTGNTRDFSVMGLQLELEQPIDITKGVLVTVELPDLQKITKQHQLSDLKYEVMAVSKSKTIINLKVKQFTNVPHTAIEFFTALIENNKDKLQPSEEAPKIPGLSTALRNMVTKSMCQLPLYLHKKASHLEVGAVGHGLYPSPLHSLLLPKIVQQNNQELLFPGSLFPSNYIEDILTENLRAKSRQDKPLRFTLFIHYDGKKADEANGGIKSQCIPFGDPVEPIFLFAKKALKNGILFICHLYVSKTGRPDMDHLSNELRYVSHYALHKAKGLEEALWSVAGVCDVVDVTDVVLPVLGIDNHLIERMKQRKSEWLGQIH</sequence>
<dbReference type="PATRIC" id="fig|1365253.3.peg.2501"/>
<organism evidence="2 3">
    <name type="scientific">Pseudoalteromonas luteoviolacea NCIMB 1942</name>
    <dbReference type="NCBI Taxonomy" id="1365253"/>
    <lineage>
        <taxon>Bacteria</taxon>
        <taxon>Pseudomonadati</taxon>
        <taxon>Pseudomonadota</taxon>
        <taxon>Gammaproteobacteria</taxon>
        <taxon>Alteromonadales</taxon>
        <taxon>Pseudoalteromonadaceae</taxon>
        <taxon>Pseudoalteromonas</taxon>
    </lineage>
</organism>
<dbReference type="Gene3D" id="2.40.10.220">
    <property type="entry name" value="predicted glycosyltransferase like domains"/>
    <property type="match status" value="2"/>
</dbReference>
<name>A0A167C6V6_9GAMM</name>